<dbReference type="PANTHER" id="PTHR30582">
    <property type="entry name" value="L,D-TRANSPEPTIDASE"/>
    <property type="match status" value="1"/>
</dbReference>
<evidence type="ECO:0000256" key="7">
    <source>
        <dbReference type="SAM" id="SignalP"/>
    </source>
</evidence>
<dbReference type="GO" id="GO:0071555">
    <property type="term" value="P:cell wall organization"/>
    <property type="evidence" value="ECO:0007669"/>
    <property type="project" value="UniProtKB-UniRule"/>
</dbReference>
<sequence>MKNNINSTYCRHFGTFCAGFALTIAAFCSSSNGVIAGEKHNTIAYKVMELQQSSQRWIEIDLSRQKLIAWEGNKPVYAVVISSGKSSTPTRTGTFAIQTKYRVTRMAGPDYDVPDVPYTMYYDGGMAIHGAYWHNLFGNPVSHGCTNVAVNHAKWLFNWASVGTAVVVHKSEI</sequence>
<reference evidence="9" key="1">
    <citation type="submission" date="2017-10" db="EMBL/GenBank/DDBJ databases">
        <title>Draft genome sequence of the planktic cyanobacteria Tychonema bourrellyi isolated from alpine lentic freshwater.</title>
        <authorList>
            <person name="Tett A."/>
            <person name="Armanini F."/>
            <person name="Asnicar F."/>
            <person name="Boscaini A."/>
            <person name="Pasolli E."/>
            <person name="Zolfo M."/>
            <person name="Donati C."/>
            <person name="Salmaso N."/>
            <person name="Segata N."/>
        </authorList>
    </citation>
    <scope>NUCLEOTIDE SEQUENCE</scope>
    <source>
        <strain evidence="9">FEM_GT703</strain>
    </source>
</reference>
<evidence type="ECO:0000313" key="9">
    <source>
        <dbReference type="EMBL" id="PHX54952.1"/>
    </source>
</evidence>
<dbReference type="UniPathway" id="UPA00219"/>
<evidence type="ECO:0000313" key="10">
    <source>
        <dbReference type="Proteomes" id="UP000226442"/>
    </source>
</evidence>
<dbReference type="RefSeq" id="WP_096831774.1">
    <property type="nucleotide sequence ID" value="NZ_NXIB02000071.1"/>
</dbReference>
<organism evidence="9 10">
    <name type="scientific">Tychonema bourrellyi FEM_GT703</name>
    <dbReference type="NCBI Taxonomy" id="2040638"/>
    <lineage>
        <taxon>Bacteria</taxon>
        <taxon>Bacillati</taxon>
        <taxon>Cyanobacteriota</taxon>
        <taxon>Cyanophyceae</taxon>
        <taxon>Oscillatoriophycideae</taxon>
        <taxon>Oscillatoriales</taxon>
        <taxon>Microcoleaceae</taxon>
        <taxon>Tychonema</taxon>
    </lineage>
</organism>
<proteinExistence type="predicted"/>
<dbReference type="SUPFAM" id="SSF141523">
    <property type="entry name" value="L,D-transpeptidase catalytic domain-like"/>
    <property type="match status" value="1"/>
</dbReference>
<dbReference type="GO" id="GO:0008360">
    <property type="term" value="P:regulation of cell shape"/>
    <property type="evidence" value="ECO:0007669"/>
    <property type="project" value="UniProtKB-UniRule"/>
</dbReference>
<dbReference type="GO" id="GO:0016740">
    <property type="term" value="F:transferase activity"/>
    <property type="evidence" value="ECO:0007669"/>
    <property type="project" value="UniProtKB-KW"/>
</dbReference>
<comment type="caution">
    <text evidence="9">The sequence shown here is derived from an EMBL/GenBank/DDBJ whole genome shotgun (WGS) entry which is preliminary data.</text>
</comment>
<dbReference type="Pfam" id="PF03734">
    <property type="entry name" value="YkuD"/>
    <property type="match status" value="1"/>
</dbReference>
<dbReference type="EMBL" id="NXIB02000071">
    <property type="protein sequence ID" value="PHX54952.1"/>
    <property type="molecule type" value="Genomic_DNA"/>
</dbReference>
<evidence type="ECO:0000256" key="4">
    <source>
        <dbReference type="ARBA" id="ARBA00022984"/>
    </source>
</evidence>
<keyword evidence="10" id="KW-1185">Reference proteome</keyword>
<evidence type="ECO:0000256" key="6">
    <source>
        <dbReference type="PROSITE-ProRule" id="PRU01373"/>
    </source>
</evidence>
<dbReference type="PANTHER" id="PTHR30582:SF2">
    <property type="entry name" value="L,D-TRANSPEPTIDASE YCIB-RELATED"/>
    <property type="match status" value="1"/>
</dbReference>
<evidence type="ECO:0000256" key="1">
    <source>
        <dbReference type="ARBA" id="ARBA00004752"/>
    </source>
</evidence>
<feature type="active site" description="Nucleophile" evidence="6">
    <location>
        <position position="145"/>
    </location>
</feature>
<feature type="signal peptide" evidence="7">
    <location>
        <begin position="1"/>
        <end position="36"/>
    </location>
</feature>
<keyword evidence="3 6" id="KW-0133">Cell shape</keyword>
<evidence type="ECO:0000259" key="8">
    <source>
        <dbReference type="PROSITE" id="PS52029"/>
    </source>
</evidence>
<evidence type="ECO:0000256" key="5">
    <source>
        <dbReference type="ARBA" id="ARBA00023316"/>
    </source>
</evidence>
<dbReference type="AlphaFoldDB" id="A0A2G4EZL2"/>
<dbReference type="GO" id="GO:0018104">
    <property type="term" value="P:peptidoglycan-protein cross-linking"/>
    <property type="evidence" value="ECO:0007669"/>
    <property type="project" value="TreeGrafter"/>
</dbReference>
<dbReference type="GO" id="GO:0005576">
    <property type="term" value="C:extracellular region"/>
    <property type="evidence" value="ECO:0007669"/>
    <property type="project" value="TreeGrafter"/>
</dbReference>
<gene>
    <name evidence="9" type="ORF">CP500_013440</name>
</gene>
<feature type="chain" id="PRO_5013915330" evidence="7">
    <location>
        <begin position="37"/>
        <end position="173"/>
    </location>
</feature>
<feature type="domain" description="L,D-TPase catalytic" evidence="8">
    <location>
        <begin position="56"/>
        <end position="169"/>
    </location>
</feature>
<dbReference type="InterPro" id="IPR005490">
    <property type="entry name" value="LD_TPept_cat_dom"/>
</dbReference>
<dbReference type="GO" id="GO:0071972">
    <property type="term" value="F:peptidoglycan L,D-transpeptidase activity"/>
    <property type="evidence" value="ECO:0007669"/>
    <property type="project" value="TreeGrafter"/>
</dbReference>
<protein>
    <submittedName>
        <fullName evidence="9">L,D-transpeptidase</fullName>
    </submittedName>
</protein>
<dbReference type="OrthoDB" id="463216at2"/>
<name>A0A2G4EZL2_9CYAN</name>
<feature type="active site" description="Proton donor/acceptor" evidence="6">
    <location>
        <position position="129"/>
    </location>
</feature>
<dbReference type="PROSITE" id="PS52029">
    <property type="entry name" value="LD_TPASE"/>
    <property type="match status" value="1"/>
</dbReference>
<dbReference type="Gene3D" id="2.40.440.10">
    <property type="entry name" value="L,D-transpeptidase catalytic domain-like"/>
    <property type="match status" value="1"/>
</dbReference>
<keyword evidence="2" id="KW-0808">Transferase</keyword>
<dbReference type="Proteomes" id="UP000226442">
    <property type="component" value="Unassembled WGS sequence"/>
</dbReference>
<comment type="pathway">
    <text evidence="1 6">Cell wall biogenesis; peptidoglycan biosynthesis.</text>
</comment>
<dbReference type="CDD" id="cd16913">
    <property type="entry name" value="YkuD_like"/>
    <property type="match status" value="1"/>
</dbReference>
<keyword evidence="5 6" id="KW-0961">Cell wall biogenesis/degradation</keyword>
<accession>A0A2G4EZL2</accession>
<dbReference type="InterPro" id="IPR050979">
    <property type="entry name" value="LD-transpeptidase"/>
</dbReference>
<dbReference type="InterPro" id="IPR038063">
    <property type="entry name" value="Transpep_catalytic_dom"/>
</dbReference>
<keyword evidence="7" id="KW-0732">Signal</keyword>
<evidence type="ECO:0000256" key="3">
    <source>
        <dbReference type="ARBA" id="ARBA00022960"/>
    </source>
</evidence>
<keyword evidence="4 6" id="KW-0573">Peptidoglycan synthesis</keyword>
<evidence type="ECO:0000256" key="2">
    <source>
        <dbReference type="ARBA" id="ARBA00022679"/>
    </source>
</evidence>